<reference evidence="5" key="1">
    <citation type="submission" date="2021-02" db="EMBL/GenBank/DDBJ databases">
        <authorList>
            <person name="Dougan E. K."/>
            <person name="Rhodes N."/>
            <person name="Thang M."/>
            <person name="Chan C."/>
        </authorList>
    </citation>
    <scope>NUCLEOTIDE SEQUENCE</scope>
</reference>
<dbReference type="PANTHER" id="PTHR10434:SF40">
    <property type="entry name" value="1-ACYL-SN-GLYCEROL-3-PHOSPHATE ACYLTRANSFERASE"/>
    <property type="match status" value="1"/>
</dbReference>
<dbReference type="GO" id="GO:0006654">
    <property type="term" value="P:phosphatidic acid biosynthetic process"/>
    <property type="evidence" value="ECO:0007669"/>
    <property type="project" value="TreeGrafter"/>
</dbReference>
<dbReference type="Pfam" id="PF01553">
    <property type="entry name" value="Acyltransferase"/>
    <property type="match status" value="1"/>
</dbReference>
<dbReference type="CDD" id="cd07989">
    <property type="entry name" value="LPLAT_AGPAT-like"/>
    <property type="match status" value="1"/>
</dbReference>
<evidence type="ECO:0000313" key="6">
    <source>
        <dbReference type="Proteomes" id="UP000649617"/>
    </source>
</evidence>
<feature type="region of interest" description="Disordered" evidence="3">
    <location>
        <begin position="269"/>
        <end position="290"/>
    </location>
</feature>
<sequence length="554" mass="62190">MSIVDLNIKSLLRNNVESAARKKVVPTLYEEDTSKYAGPHKWQVQAWAKFVRRVWRYRTYTRWVEKACEHIDVKGLEYLESLTGPCVFVANHSSHLDTLVINESLPASVRQNLFYGAAQDRWFVKGKDKMVLQPWYQSLALGNFPIMRGGGAGALSYANWLLEKQQHVLLFPEGTRATGDTLGEFKHGATLLALRNQVPVVPVYLGGLQNLRPKGSKSAGRGQATIEFLPAIEFSYGSDVAAATDSIARRLNRAHLNFISKSRIETELAPAEGEASASRSTSFPEDSGNAAPLPGRCTFSPCVLATARLSRIRLFLGNKDLIREMGLLELAQTLAVTTQSDCLISPAEDTSDWRAQSTLACLGLSGAADTVLERWHNHPVYGRLRDPGTPPWLRERAADVRDFEVLLGAVMVAGLSTGYNIVPQFLWPEFDPETTVIYSHSDWQHARQLVALLALHGLTPDVTPLVKQSKFLFRDEWGEPERELPRLANGQRVVDQLEFELFLHFEGPEQIERFGELVTQYAKRDSEDEEGLLHGSWWQPFYRTFEPSEQQRTG</sequence>
<dbReference type="AlphaFoldDB" id="A0A812IT31"/>
<dbReference type="GO" id="GO:0003841">
    <property type="term" value="F:1-acylglycerol-3-phosphate O-acyltransferase activity"/>
    <property type="evidence" value="ECO:0007669"/>
    <property type="project" value="TreeGrafter"/>
</dbReference>
<evidence type="ECO:0000259" key="4">
    <source>
        <dbReference type="SMART" id="SM00563"/>
    </source>
</evidence>
<dbReference type="InterPro" id="IPR002123">
    <property type="entry name" value="Plipid/glycerol_acylTrfase"/>
</dbReference>
<keyword evidence="2" id="KW-0012">Acyltransferase</keyword>
<dbReference type="SUPFAM" id="SSF69593">
    <property type="entry name" value="Glycerol-3-phosphate (1)-acyltransferase"/>
    <property type="match status" value="1"/>
</dbReference>
<dbReference type="PANTHER" id="PTHR10434">
    <property type="entry name" value="1-ACYL-SN-GLYCEROL-3-PHOSPHATE ACYLTRANSFERASE"/>
    <property type="match status" value="1"/>
</dbReference>
<name>A0A812IT31_SYMPI</name>
<keyword evidence="6" id="KW-1185">Reference proteome</keyword>
<dbReference type="OrthoDB" id="202234at2759"/>
<dbReference type="SMART" id="SM00563">
    <property type="entry name" value="PlsC"/>
    <property type="match status" value="1"/>
</dbReference>
<accession>A0A812IT31</accession>
<proteinExistence type="predicted"/>
<protein>
    <submittedName>
        <fullName evidence="5">BAT2 protein</fullName>
    </submittedName>
</protein>
<dbReference type="Proteomes" id="UP000649617">
    <property type="component" value="Unassembled WGS sequence"/>
</dbReference>
<evidence type="ECO:0000256" key="1">
    <source>
        <dbReference type="ARBA" id="ARBA00022679"/>
    </source>
</evidence>
<organism evidence="5 6">
    <name type="scientific">Symbiodinium pilosum</name>
    <name type="common">Dinoflagellate</name>
    <dbReference type="NCBI Taxonomy" id="2952"/>
    <lineage>
        <taxon>Eukaryota</taxon>
        <taxon>Sar</taxon>
        <taxon>Alveolata</taxon>
        <taxon>Dinophyceae</taxon>
        <taxon>Suessiales</taxon>
        <taxon>Symbiodiniaceae</taxon>
        <taxon>Symbiodinium</taxon>
    </lineage>
</organism>
<comment type="caution">
    <text evidence="5">The sequence shown here is derived from an EMBL/GenBank/DDBJ whole genome shotgun (WGS) entry which is preliminary data.</text>
</comment>
<dbReference type="EMBL" id="CAJNIZ010000001">
    <property type="protein sequence ID" value="CAE7149511.1"/>
    <property type="molecule type" value="Genomic_DNA"/>
</dbReference>
<evidence type="ECO:0000313" key="5">
    <source>
        <dbReference type="EMBL" id="CAE7149511.1"/>
    </source>
</evidence>
<gene>
    <name evidence="5" type="primary">BAT2</name>
    <name evidence="5" type="ORF">SPIL2461_LOCUS138</name>
</gene>
<feature type="domain" description="Phospholipid/glycerol acyltransferase" evidence="4">
    <location>
        <begin position="86"/>
        <end position="208"/>
    </location>
</feature>
<evidence type="ECO:0000256" key="2">
    <source>
        <dbReference type="ARBA" id="ARBA00023315"/>
    </source>
</evidence>
<keyword evidence="1" id="KW-0808">Transferase</keyword>
<evidence type="ECO:0000256" key="3">
    <source>
        <dbReference type="SAM" id="MobiDB-lite"/>
    </source>
</evidence>